<name>A8ARF8_CITK8</name>
<dbReference type="KEGG" id="cko:CKO_05028"/>
<sequence length="102" mass="11716">MGVNIIRSPSRIYTFQRLIFFKKMRDESQIISKITVKSTPRNSPIPKPCHAIMAKNAINTKKMWWLSQNMAIFCARSLTLAPQPGGIRQRDELSAIFQRHTG</sequence>
<dbReference type="STRING" id="290338.CKO_05028"/>
<evidence type="ECO:0000313" key="1">
    <source>
        <dbReference type="EMBL" id="ABV16071.1"/>
    </source>
</evidence>
<dbReference type="HOGENOM" id="CLU_2272405_0_0_6"/>
<accession>A8ARF8</accession>
<dbReference type="EMBL" id="CP000822">
    <property type="protein sequence ID" value="ABV16071.1"/>
    <property type="molecule type" value="Genomic_DNA"/>
</dbReference>
<dbReference type="Proteomes" id="UP000008148">
    <property type="component" value="Chromosome"/>
</dbReference>
<reference evidence="1 2" key="1">
    <citation type="submission" date="2007-08" db="EMBL/GenBank/DDBJ databases">
        <authorList>
            <consortium name="The Citrobacter koseri Genome Sequencing Project"/>
            <person name="McClelland M."/>
            <person name="Sanderson E.K."/>
            <person name="Porwollik S."/>
            <person name="Spieth J."/>
            <person name="Clifton W.S."/>
            <person name="Latreille P."/>
            <person name="Courtney L."/>
            <person name="Wang C."/>
            <person name="Pepin K."/>
            <person name="Bhonagiri V."/>
            <person name="Nash W."/>
            <person name="Johnson M."/>
            <person name="Thiruvilangam P."/>
            <person name="Wilson R."/>
        </authorList>
    </citation>
    <scope>NUCLEOTIDE SEQUENCE [LARGE SCALE GENOMIC DNA]</scope>
    <source>
        <strain evidence="2">ATCC BAA-895 / CDC 4225-83 / SGSC4696</strain>
    </source>
</reference>
<gene>
    <name evidence="1" type="ordered locus">CKO_05028</name>
</gene>
<protein>
    <submittedName>
        <fullName evidence="1">Uncharacterized protein</fullName>
    </submittedName>
</protein>
<organism evidence="1 2">
    <name type="scientific">Citrobacter koseri (strain ATCC BAA-895 / CDC 4225-83 / SGSC4696)</name>
    <dbReference type="NCBI Taxonomy" id="290338"/>
    <lineage>
        <taxon>Bacteria</taxon>
        <taxon>Pseudomonadati</taxon>
        <taxon>Pseudomonadota</taxon>
        <taxon>Gammaproteobacteria</taxon>
        <taxon>Enterobacterales</taxon>
        <taxon>Enterobacteriaceae</taxon>
        <taxon>Citrobacter</taxon>
    </lineage>
</organism>
<evidence type="ECO:0000313" key="2">
    <source>
        <dbReference type="Proteomes" id="UP000008148"/>
    </source>
</evidence>
<keyword evidence="2" id="KW-1185">Reference proteome</keyword>
<proteinExistence type="predicted"/>
<dbReference type="AlphaFoldDB" id="A8ARF8"/>